<keyword evidence="3" id="KW-1185">Reference proteome</keyword>
<dbReference type="EMBL" id="JAHRHJ020000003">
    <property type="protein sequence ID" value="KAH9321195.1"/>
    <property type="molecule type" value="Genomic_DNA"/>
</dbReference>
<dbReference type="Proteomes" id="UP000824469">
    <property type="component" value="Unassembled WGS sequence"/>
</dbReference>
<dbReference type="CDD" id="cd22157">
    <property type="entry name" value="F-box_AtFBW1-like"/>
    <property type="match status" value="1"/>
</dbReference>
<dbReference type="SMART" id="SM00256">
    <property type="entry name" value="FBOX"/>
    <property type="match status" value="1"/>
</dbReference>
<sequence length="387" mass="44536">MEICVEEDKVDVEEIILGQFGGGLEISAKKEIPEHVMEIILAQIPLDSVARFCTVCKDWNALLSSPKFFDLRNQISNNHPWLIISYDDRCLSYNFSARRWKILNFKPHGPHKYEASSGGLLLLRFLGRREFRVCNPLKPGINKHVNTFSCTHLVSGIVREKESCKVVITYGNTSLTTIHTKISVYDPLENSRVYAGYLTDCHVLEPIVFSKGMFFFLSYEPRLGVRVYSLHDDDDDRDMCLGFVPLPLNLKLNVDRTLGNYDATNCGLAVCGSRVIVATPKTKQGKGIRVWELEFDKSTAVSSWRRIATMPPSMYKHFNSRSWNWDFKLNGVGNYLCFISSQNFLTHVIVYNLEQDSWDWLPQHRPEFIPLKKIGRFKTFAFEPRTF</sequence>
<dbReference type="Pfam" id="PF00646">
    <property type="entry name" value="F-box"/>
    <property type="match status" value="1"/>
</dbReference>
<reference evidence="2 3" key="1">
    <citation type="journal article" date="2021" name="Nat. Plants">
        <title>The Taxus genome provides insights into paclitaxel biosynthesis.</title>
        <authorList>
            <person name="Xiong X."/>
            <person name="Gou J."/>
            <person name="Liao Q."/>
            <person name="Li Y."/>
            <person name="Zhou Q."/>
            <person name="Bi G."/>
            <person name="Li C."/>
            <person name="Du R."/>
            <person name="Wang X."/>
            <person name="Sun T."/>
            <person name="Guo L."/>
            <person name="Liang H."/>
            <person name="Lu P."/>
            <person name="Wu Y."/>
            <person name="Zhang Z."/>
            <person name="Ro D.K."/>
            <person name="Shang Y."/>
            <person name="Huang S."/>
            <person name="Yan J."/>
        </authorList>
    </citation>
    <scope>NUCLEOTIDE SEQUENCE [LARGE SCALE GENOMIC DNA]</scope>
    <source>
        <strain evidence="2">Ta-2019</strain>
    </source>
</reference>
<dbReference type="SUPFAM" id="SSF81383">
    <property type="entry name" value="F-box domain"/>
    <property type="match status" value="1"/>
</dbReference>
<feature type="domain" description="F-box" evidence="1">
    <location>
        <begin position="32"/>
        <end position="72"/>
    </location>
</feature>
<dbReference type="OMA" id="CEPNDEA"/>
<evidence type="ECO:0000313" key="2">
    <source>
        <dbReference type="EMBL" id="KAH9321195.1"/>
    </source>
</evidence>
<name>A0AA38GGN9_TAXCH</name>
<dbReference type="PANTHER" id="PTHR31672">
    <property type="entry name" value="BNACNNG10540D PROTEIN"/>
    <property type="match status" value="1"/>
</dbReference>
<proteinExistence type="predicted"/>
<protein>
    <recommendedName>
        <fullName evidence="1">F-box domain-containing protein</fullName>
    </recommendedName>
</protein>
<gene>
    <name evidence="2" type="ORF">KI387_015834</name>
</gene>
<organism evidence="2 3">
    <name type="scientific">Taxus chinensis</name>
    <name type="common">Chinese yew</name>
    <name type="synonym">Taxus wallichiana var. chinensis</name>
    <dbReference type="NCBI Taxonomy" id="29808"/>
    <lineage>
        <taxon>Eukaryota</taxon>
        <taxon>Viridiplantae</taxon>
        <taxon>Streptophyta</taxon>
        <taxon>Embryophyta</taxon>
        <taxon>Tracheophyta</taxon>
        <taxon>Spermatophyta</taxon>
        <taxon>Pinopsida</taxon>
        <taxon>Pinidae</taxon>
        <taxon>Conifers II</taxon>
        <taxon>Cupressales</taxon>
        <taxon>Taxaceae</taxon>
        <taxon>Taxus</taxon>
    </lineage>
</organism>
<evidence type="ECO:0000313" key="3">
    <source>
        <dbReference type="Proteomes" id="UP000824469"/>
    </source>
</evidence>
<dbReference type="InterPro" id="IPR001810">
    <property type="entry name" value="F-box_dom"/>
</dbReference>
<evidence type="ECO:0000259" key="1">
    <source>
        <dbReference type="SMART" id="SM00256"/>
    </source>
</evidence>
<dbReference type="InterPro" id="IPR050796">
    <property type="entry name" value="SCF_F-box_component"/>
</dbReference>
<dbReference type="InterPro" id="IPR036047">
    <property type="entry name" value="F-box-like_dom_sf"/>
</dbReference>
<comment type="caution">
    <text evidence="2">The sequence shown here is derived from an EMBL/GenBank/DDBJ whole genome shotgun (WGS) entry which is preliminary data.</text>
</comment>
<dbReference type="AlphaFoldDB" id="A0AA38GGN9"/>
<accession>A0AA38GGN9</accession>